<organism evidence="3">
    <name type="scientific">mine drainage metagenome</name>
    <dbReference type="NCBI Taxonomy" id="410659"/>
    <lineage>
        <taxon>unclassified sequences</taxon>
        <taxon>metagenomes</taxon>
        <taxon>ecological metagenomes</taxon>
    </lineage>
</organism>
<proteinExistence type="inferred from homology"/>
<reference evidence="3" key="2">
    <citation type="journal article" date="2014" name="ISME J.">
        <title>Microbial stratification in low pH oxic and suboxic macroscopic growths along an acid mine drainage.</title>
        <authorList>
            <person name="Mendez-Garcia C."/>
            <person name="Mesa V."/>
            <person name="Sprenger R.R."/>
            <person name="Richter M."/>
            <person name="Diez M.S."/>
            <person name="Solano J."/>
            <person name="Bargiela R."/>
            <person name="Golyshina O.V."/>
            <person name="Manteca A."/>
            <person name="Ramos J.L."/>
            <person name="Gallego J.R."/>
            <person name="Llorente I."/>
            <person name="Martins Dos Santos V.A."/>
            <person name="Jensen O.N."/>
            <person name="Pelaez A.I."/>
            <person name="Sanchez J."/>
            <person name="Ferrer M."/>
        </authorList>
    </citation>
    <scope>NUCLEOTIDE SEQUENCE</scope>
</reference>
<accession>T1C3T4</accession>
<gene>
    <name evidence="3" type="ORF">B1B_01546</name>
</gene>
<dbReference type="NCBIfam" id="NF033546">
    <property type="entry name" value="transpos_IS21"/>
    <property type="match status" value="1"/>
</dbReference>
<evidence type="ECO:0000256" key="1">
    <source>
        <dbReference type="ARBA" id="ARBA00009277"/>
    </source>
</evidence>
<dbReference type="Pfam" id="PF00665">
    <property type="entry name" value="rve"/>
    <property type="match status" value="1"/>
</dbReference>
<dbReference type="GO" id="GO:0015074">
    <property type="term" value="P:DNA integration"/>
    <property type="evidence" value="ECO:0007669"/>
    <property type="project" value="InterPro"/>
</dbReference>
<comment type="caution">
    <text evidence="3">The sequence shown here is derived from an EMBL/GenBank/DDBJ whole genome shotgun (WGS) entry which is preliminary data.</text>
</comment>
<feature type="domain" description="Integrase catalytic" evidence="2">
    <location>
        <begin position="35"/>
        <end position="210"/>
    </location>
</feature>
<dbReference type="EMBL" id="AUZY01001008">
    <property type="protein sequence ID" value="EQD76642.1"/>
    <property type="molecule type" value="Genomic_DNA"/>
</dbReference>
<evidence type="ECO:0000313" key="3">
    <source>
        <dbReference type="EMBL" id="EQD76642.1"/>
    </source>
</evidence>
<dbReference type="Pfam" id="PF22483">
    <property type="entry name" value="Mu-transpos_C_2"/>
    <property type="match status" value="1"/>
</dbReference>
<dbReference type="InterPro" id="IPR054353">
    <property type="entry name" value="IstA-like_C"/>
</dbReference>
<dbReference type="PANTHER" id="PTHR35004:SF6">
    <property type="entry name" value="TRANSPOSASE"/>
    <property type="match status" value="1"/>
</dbReference>
<sequence length="320" mass="37056">MEEIKKKGYTGGYTILKDYCSTLRKDRPINAVIRFETEPGRQAQVDFGEFGYVEIDGARKKLYAFSYILGYSRYRYVEFTVDISTQSLIKLHLNAFRYTGGIPSEILYDNMKQIVLERRIKASESRFNEVFMQISEYYGFTVRLCYPYRPQTKGKVERNIGYLRGNFFNGSTFESLQDTNVQCGTWLVVANGRTNATTGKIPAEALKDEILISMNSIPEFSYSISETRKISRECYVHYNSNRYSVPWKYAGRNCTVREENGKIRIAIDGEIVEHEMLAGSSGISRKKEHFEGLLKAVRDQNVKNYTLEVQKRDLHEYEVS</sequence>
<dbReference type="Gene3D" id="3.30.420.10">
    <property type="entry name" value="Ribonuclease H-like superfamily/Ribonuclease H"/>
    <property type="match status" value="1"/>
</dbReference>
<evidence type="ECO:0000259" key="2">
    <source>
        <dbReference type="PROSITE" id="PS50994"/>
    </source>
</evidence>
<comment type="similarity">
    <text evidence="1">Belongs to the transposase IS21/IS408/IS1162 family.</text>
</comment>
<dbReference type="PANTHER" id="PTHR35004">
    <property type="entry name" value="TRANSPOSASE RV3428C-RELATED"/>
    <property type="match status" value="1"/>
</dbReference>
<dbReference type="SUPFAM" id="SSF53098">
    <property type="entry name" value="Ribonuclease H-like"/>
    <property type="match status" value="1"/>
</dbReference>
<dbReference type="GO" id="GO:0003676">
    <property type="term" value="F:nucleic acid binding"/>
    <property type="evidence" value="ECO:0007669"/>
    <property type="project" value="InterPro"/>
</dbReference>
<dbReference type="InterPro" id="IPR001584">
    <property type="entry name" value="Integrase_cat-core"/>
</dbReference>
<dbReference type="AlphaFoldDB" id="T1C3T4"/>
<protein>
    <submittedName>
        <fullName evidence="3">Integrase catalytic subunit</fullName>
    </submittedName>
</protein>
<dbReference type="PROSITE" id="PS50994">
    <property type="entry name" value="INTEGRASE"/>
    <property type="match status" value="1"/>
</dbReference>
<dbReference type="InterPro" id="IPR036397">
    <property type="entry name" value="RNaseH_sf"/>
</dbReference>
<name>T1C3T4_9ZZZZ</name>
<reference evidence="3" key="1">
    <citation type="submission" date="2013-08" db="EMBL/GenBank/DDBJ databases">
        <authorList>
            <person name="Mendez C."/>
            <person name="Richter M."/>
            <person name="Ferrer M."/>
            <person name="Sanchez J."/>
        </authorList>
    </citation>
    <scope>NUCLEOTIDE SEQUENCE</scope>
</reference>
<dbReference type="InterPro" id="IPR012337">
    <property type="entry name" value="RNaseH-like_sf"/>
</dbReference>